<gene>
    <name evidence="2" type="ORF">FPZ49_34470</name>
</gene>
<protein>
    <recommendedName>
        <fullName evidence="4">Transmembrane protein</fullName>
    </recommendedName>
</protein>
<evidence type="ECO:0008006" key="4">
    <source>
        <dbReference type="Google" id="ProtNLM"/>
    </source>
</evidence>
<keyword evidence="3" id="KW-1185">Reference proteome</keyword>
<evidence type="ECO:0000313" key="3">
    <source>
        <dbReference type="Proteomes" id="UP000317036"/>
    </source>
</evidence>
<reference evidence="2 3" key="1">
    <citation type="submission" date="2019-07" db="EMBL/GenBank/DDBJ databases">
        <authorList>
            <person name="Kim J."/>
        </authorList>
    </citation>
    <scope>NUCLEOTIDE SEQUENCE [LARGE SCALE GENOMIC DNA]</scope>
    <source>
        <strain evidence="2 3">JC52</strain>
    </source>
</reference>
<dbReference type="AlphaFoldDB" id="A0A559JFD4"/>
<feature type="transmembrane region" description="Helical" evidence="1">
    <location>
        <begin position="34"/>
        <end position="51"/>
    </location>
</feature>
<dbReference type="OrthoDB" id="1679483at2"/>
<dbReference type="RefSeq" id="WP_144855129.1">
    <property type="nucleotide sequence ID" value="NZ_VNJI01000091.1"/>
</dbReference>
<feature type="transmembrane region" description="Helical" evidence="1">
    <location>
        <begin position="58"/>
        <end position="77"/>
    </location>
</feature>
<keyword evidence="1" id="KW-1133">Transmembrane helix</keyword>
<dbReference type="Proteomes" id="UP000317036">
    <property type="component" value="Unassembled WGS sequence"/>
</dbReference>
<sequence length="190" mass="22298">MDENMERARELVTALVQTNIERFMNHGGFLSPQWWLLVAFTIVPWVIWVKIVDKKRKLELVVVGLFIAIVTKLLDLVGYNLNYWDYPIQMIPLVPEAFAFDLSMVPVAYMLLYQYFKTWKSYCLGLLCMSVIYAFIGEPFCNLIMVVAYFKWKYIYSFLYYNVIGITVRTIADNLKGTYEGQNSYPSKEN</sequence>
<dbReference type="InterPro" id="IPR048147">
    <property type="entry name" value="CBO0543-like"/>
</dbReference>
<organism evidence="2 3">
    <name type="scientific">Paenibacillus cremeus</name>
    <dbReference type="NCBI Taxonomy" id="2163881"/>
    <lineage>
        <taxon>Bacteria</taxon>
        <taxon>Bacillati</taxon>
        <taxon>Bacillota</taxon>
        <taxon>Bacilli</taxon>
        <taxon>Bacillales</taxon>
        <taxon>Paenibacillaceae</taxon>
        <taxon>Paenibacillus</taxon>
    </lineage>
</organism>
<feature type="transmembrane region" description="Helical" evidence="1">
    <location>
        <begin position="97"/>
        <end position="116"/>
    </location>
</feature>
<accession>A0A559JFD4</accession>
<keyword evidence="1" id="KW-0472">Membrane</keyword>
<keyword evidence="1" id="KW-0812">Transmembrane</keyword>
<evidence type="ECO:0000313" key="2">
    <source>
        <dbReference type="EMBL" id="TVX98580.1"/>
    </source>
</evidence>
<dbReference type="NCBIfam" id="NF041644">
    <property type="entry name" value="CBO0543_fam"/>
    <property type="match status" value="1"/>
</dbReference>
<comment type="caution">
    <text evidence="2">The sequence shown here is derived from an EMBL/GenBank/DDBJ whole genome shotgun (WGS) entry which is preliminary data.</text>
</comment>
<evidence type="ECO:0000256" key="1">
    <source>
        <dbReference type="SAM" id="Phobius"/>
    </source>
</evidence>
<proteinExistence type="predicted"/>
<name>A0A559JFD4_9BACL</name>
<dbReference type="EMBL" id="VNJI01000091">
    <property type="protein sequence ID" value="TVX98580.1"/>
    <property type="molecule type" value="Genomic_DNA"/>
</dbReference>
<feature type="transmembrane region" description="Helical" evidence="1">
    <location>
        <begin position="123"/>
        <end position="148"/>
    </location>
</feature>